<dbReference type="AlphaFoldDB" id="A0A2P5BNZ6"/>
<organism evidence="1 2">
    <name type="scientific">Trema orientale</name>
    <name type="common">Charcoal tree</name>
    <name type="synonym">Celtis orientalis</name>
    <dbReference type="NCBI Taxonomy" id="63057"/>
    <lineage>
        <taxon>Eukaryota</taxon>
        <taxon>Viridiplantae</taxon>
        <taxon>Streptophyta</taxon>
        <taxon>Embryophyta</taxon>
        <taxon>Tracheophyta</taxon>
        <taxon>Spermatophyta</taxon>
        <taxon>Magnoliopsida</taxon>
        <taxon>eudicotyledons</taxon>
        <taxon>Gunneridae</taxon>
        <taxon>Pentapetalae</taxon>
        <taxon>rosids</taxon>
        <taxon>fabids</taxon>
        <taxon>Rosales</taxon>
        <taxon>Cannabaceae</taxon>
        <taxon>Trema</taxon>
    </lineage>
</organism>
<accession>A0A2P5BNZ6</accession>
<dbReference type="InParanoid" id="A0A2P5BNZ6"/>
<comment type="caution">
    <text evidence="1">The sequence shown here is derived from an EMBL/GenBank/DDBJ whole genome shotgun (WGS) entry which is preliminary data.</text>
</comment>
<name>A0A2P5BNZ6_TREOI</name>
<dbReference type="EMBL" id="JXTC01000485">
    <property type="protein sequence ID" value="PON50512.1"/>
    <property type="molecule type" value="Genomic_DNA"/>
</dbReference>
<protein>
    <submittedName>
        <fullName evidence="1">Uncharacterized protein</fullName>
    </submittedName>
</protein>
<keyword evidence="2" id="KW-1185">Reference proteome</keyword>
<evidence type="ECO:0000313" key="1">
    <source>
        <dbReference type="EMBL" id="PON50512.1"/>
    </source>
</evidence>
<sequence>MKLVVTKVQRGIYRLERFKVNCHLLFFPIFSNDGSSIKYQAVRRNLVIKLESLLSRSNGTQYRLAIHPAFDVGSSSKFIAKHLSDPRNLIAWRHNKRYHAGTITSC</sequence>
<dbReference type="OrthoDB" id="10271341at2759"/>
<reference evidence="2" key="1">
    <citation type="submission" date="2016-06" db="EMBL/GenBank/DDBJ databases">
        <title>Parallel loss of symbiosis genes in relatives of nitrogen-fixing non-legume Parasponia.</title>
        <authorList>
            <person name="Van Velzen R."/>
            <person name="Holmer R."/>
            <person name="Bu F."/>
            <person name="Rutten L."/>
            <person name="Van Zeijl A."/>
            <person name="Liu W."/>
            <person name="Santuari L."/>
            <person name="Cao Q."/>
            <person name="Sharma T."/>
            <person name="Shen D."/>
            <person name="Roswanjaya Y."/>
            <person name="Wardhani T."/>
            <person name="Kalhor M.S."/>
            <person name="Jansen J."/>
            <person name="Van den Hoogen J."/>
            <person name="Gungor B."/>
            <person name="Hartog M."/>
            <person name="Hontelez J."/>
            <person name="Verver J."/>
            <person name="Yang W.-C."/>
            <person name="Schijlen E."/>
            <person name="Repin R."/>
            <person name="Schilthuizen M."/>
            <person name="Schranz E."/>
            <person name="Heidstra R."/>
            <person name="Miyata K."/>
            <person name="Fedorova E."/>
            <person name="Kohlen W."/>
            <person name="Bisseling T."/>
            <person name="Smit S."/>
            <person name="Geurts R."/>
        </authorList>
    </citation>
    <scope>NUCLEOTIDE SEQUENCE [LARGE SCALE GENOMIC DNA]</scope>
    <source>
        <strain evidence="2">cv. RG33-2</strain>
    </source>
</reference>
<proteinExistence type="predicted"/>
<gene>
    <name evidence="1" type="ORF">TorRG33x02_314380</name>
</gene>
<evidence type="ECO:0000313" key="2">
    <source>
        <dbReference type="Proteomes" id="UP000237000"/>
    </source>
</evidence>
<dbReference type="Proteomes" id="UP000237000">
    <property type="component" value="Unassembled WGS sequence"/>
</dbReference>